<dbReference type="PANTHER" id="PTHR10788:SF106">
    <property type="entry name" value="BCDNA.GH08860"/>
    <property type="match status" value="1"/>
</dbReference>
<evidence type="ECO:0000313" key="2">
    <source>
        <dbReference type="EMBL" id="RJT29588.1"/>
    </source>
</evidence>
<evidence type="ECO:0000313" key="3">
    <source>
        <dbReference type="Proteomes" id="UP000275530"/>
    </source>
</evidence>
<dbReference type="RefSeq" id="WP_081295978.1">
    <property type="nucleotide sequence ID" value="NZ_CP033508.1"/>
</dbReference>
<dbReference type="AlphaFoldDB" id="A0A6M7TUK5"/>
<dbReference type="InterPro" id="IPR001830">
    <property type="entry name" value="Glyco_trans_20"/>
</dbReference>
<dbReference type="Proteomes" id="UP000275530">
    <property type="component" value="Unassembled WGS sequence"/>
</dbReference>
<sequence length="523" mass="57696">MEGTERIAWNNRIGGPFSGDLQAQDFLVLQPPNETHDEASQTVCDFAEREAALGDRHTTNDARSRRLVVVSNRLGNVRDLAQAGGLTAGILDALAERGGLWLGASEEHHGSAASDEPLIHLERVGKIETAALTLPQQEYSLYYNGYANSTLWPLFHYRLDLVQHRSEFLHAYRQINARFAQALARLLSGNDDLIWVHDYHLIPLAAALRRLGLGNRIGFFLHIPFPPPDLFVATPDHGELIADLLQYDVLGFQTATDVTNFRRSARATGSTTFDAGGVAQSSGRTVLSRSFPIGIDVDAFARMANEAAEDVQIDSMRRQILGLKQIIGVDRLDYSKGLPGRMQAFARLLEKHPEHERAVTYLQIASPTREEVAAYAEIRAQLEATAGSVNGKYADLTWTPIRYIHRTVPRSRLAGLLRASQVGLVTPLRDGMNLVAKEYIAAQDPADPGVLVLSRFAGAAEELAQSLIVNPYAVDEVADAIAKALAMPLEERIARHGALIERIRRNDAAQWRKSFLEALANRI</sequence>
<dbReference type="CDD" id="cd03788">
    <property type="entry name" value="GT20_TPS"/>
    <property type="match status" value="1"/>
</dbReference>
<dbReference type="Gene3D" id="3.40.50.2000">
    <property type="entry name" value="Glycogen Phosphorylase B"/>
    <property type="match status" value="2"/>
</dbReference>
<reference evidence="2 3" key="1">
    <citation type="submission" date="2018-09" db="EMBL/GenBank/DDBJ databases">
        <title>Mesorhizobium carmichaelinearum sp. nov. isolated from Carmichaelinea spp. root nodules in New Zealand.</title>
        <authorList>
            <person name="De Meyer S.E."/>
        </authorList>
    </citation>
    <scope>NUCLEOTIDE SEQUENCE [LARGE SCALE GENOMIC DNA]</scope>
    <source>
        <strain evidence="2 3">LMG 28313</strain>
    </source>
</reference>
<accession>A0A6M7TUK5</accession>
<comment type="similarity">
    <text evidence="1">Belongs to the glycosyltransferase 20 family.</text>
</comment>
<gene>
    <name evidence="2" type="ORF">D3242_28735</name>
</gene>
<organism evidence="2 3">
    <name type="scientific">Mesorhizobium jarvisii</name>
    <dbReference type="NCBI Taxonomy" id="1777867"/>
    <lineage>
        <taxon>Bacteria</taxon>
        <taxon>Pseudomonadati</taxon>
        <taxon>Pseudomonadota</taxon>
        <taxon>Alphaproteobacteria</taxon>
        <taxon>Hyphomicrobiales</taxon>
        <taxon>Phyllobacteriaceae</taxon>
        <taxon>Mesorhizobium</taxon>
    </lineage>
</organism>
<protein>
    <submittedName>
        <fullName evidence="2">Trehalose-6-phosphate synthase</fullName>
    </submittedName>
</protein>
<name>A0A6M7TUK5_9HYPH</name>
<dbReference type="GO" id="GO:0005992">
    <property type="term" value="P:trehalose biosynthetic process"/>
    <property type="evidence" value="ECO:0007669"/>
    <property type="project" value="InterPro"/>
</dbReference>
<comment type="caution">
    <text evidence="2">The sequence shown here is derived from an EMBL/GenBank/DDBJ whole genome shotgun (WGS) entry which is preliminary data.</text>
</comment>
<dbReference type="SUPFAM" id="SSF53756">
    <property type="entry name" value="UDP-Glycosyltransferase/glycogen phosphorylase"/>
    <property type="match status" value="1"/>
</dbReference>
<dbReference type="PANTHER" id="PTHR10788">
    <property type="entry name" value="TREHALOSE-6-PHOSPHATE SYNTHASE"/>
    <property type="match status" value="1"/>
</dbReference>
<evidence type="ECO:0000256" key="1">
    <source>
        <dbReference type="ARBA" id="ARBA00008799"/>
    </source>
</evidence>
<dbReference type="EMBL" id="QZXA01000014">
    <property type="protein sequence ID" value="RJT29588.1"/>
    <property type="molecule type" value="Genomic_DNA"/>
</dbReference>
<dbReference type="GO" id="GO:0003825">
    <property type="term" value="F:alpha,alpha-trehalose-phosphate synthase (UDP-forming) activity"/>
    <property type="evidence" value="ECO:0007669"/>
    <property type="project" value="TreeGrafter"/>
</dbReference>
<dbReference type="Pfam" id="PF00982">
    <property type="entry name" value="Glyco_transf_20"/>
    <property type="match status" value="1"/>
</dbReference>
<keyword evidence="3" id="KW-1185">Reference proteome</keyword>
<proteinExistence type="inferred from homology"/>